<evidence type="ECO:0000259" key="1">
    <source>
        <dbReference type="PROSITE" id="PS51819"/>
    </source>
</evidence>
<dbReference type="AlphaFoldDB" id="A0A4Y5YMC3"/>
<dbReference type="SUPFAM" id="SSF54593">
    <property type="entry name" value="Glyoxalase/Bleomycin resistance protein/Dihydroxybiphenyl dioxygenase"/>
    <property type="match status" value="1"/>
</dbReference>
<dbReference type="PROSITE" id="PS51819">
    <property type="entry name" value="VOC"/>
    <property type="match status" value="1"/>
</dbReference>
<dbReference type="OrthoDB" id="5242506at2"/>
<evidence type="ECO:0000313" key="3">
    <source>
        <dbReference type="Proteomes" id="UP000316125"/>
    </source>
</evidence>
<name>A0A4Y5YMC3_9MICO</name>
<feature type="domain" description="VOC" evidence="1">
    <location>
        <begin position="3"/>
        <end position="129"/>
    </location>
</feature>
<gene>
    <name evidence="2" type="ORF">FIV50_03655</name>
</gene>
<protein>
    <recommendedName>
        <fullName evidence="1">VOC domain-containing protein</fullName>
    </recommendedName>
</protein>
<dbReference type="PANTHER" id="PTHR35006">
    <property type="entry name" value="GLYOXALASE FAMILY PROTEIN (AFU_ORTHOLOGUE AFUA_5G14830)"/>
    <property type="match status" value="1"/>
</dbReference>
<dbReference type="Pfam" id="PF00903">
    <property type="entry name" value="Glyoxalase"/>
    <property type="match status" value="1"/>
</dbReference>
<dbReference type="Gene3D" id="3.10.180.10">
    <property type="entry name" value="2,3-Dihydroxybiphenyl 1,2-Dioxygenase, domain 1"/>
    <property type="match status" value="1"/>
</dbReference>
<sequence length="136" mass="15222">MALLDHLGITVDDVERGRAQFHPVLTALGYEFGAEAENGISWHHGEETEIIIFAPREEGSGPHVHGRVGWQHLAFAVDSRDEVDRLHAVAVAAGWTVVREPKIYERFSEDYYASFVEDASGIRVEFMHNPPRAQGD</sequence>
<reference evidence="2 3" key="1">
    <citation type="submission" date="2019-06" db="EMBL/GenBank/DDBJ databases">
        <title>Complete genome of Microbacterium foliorum M2.</title>
        <authorList>
            <person name="Cao G."/>
        </authorList>
    </citation>
    <scope>NUCLEOTIDE SEQUENCE [LARGE SCALE GENOMIC DNA]</scope>
    <source>
        <strain evidence="2 3">M2</strain>
    </source>
</reference>
<proteinExistence type="predicted"/>
<evidence type="ECO:0000313" key="2">
    <source>
        <dbReference type="EMBL" id="QDE33960.1"/>
    </source>
</evidence>
<dbReference type="InterPro" id="IPR004360">
    <property type="entry name" value="Glyas_Fos-R_dOase_dom"/>
</dbReference>
<dbReference type="InterPro" id="IPR037523">
    <property type="entry name" value="VOC_core"/>
</dbReference>
<accession>A0A4Y5YMC3</accession>
<dbReference type="EMBL" id="CP041040">
    <property type="protein sequence ID" value="QDE33960.1"/>
    <property type="molecule type" value="Genomic_DNA"/>
</dbReference>
<dbReference type="InterPro" id="IPR029068">
    <property type="entry name" value="Glyas_Bleomycin-R_OHBP_Dase"/>
</dbReference>
<dbReference type="Proteomes" id="UP000316125">
    <property type="component" value="Chromosome"/>
</dbReference>
<organism evidence="2 3">
    <name type="scientific">Microbacterium foliorum</name>
    <dbReference type="NCBI Taxonomy" id="104336"/>
    <lineage>
        <taxon>Bacteria</taxon>
        <taxon>Bacillati</taxon>
        <taxon>Actinomycetota</taxon>
        <taxon>Actinomycetes</taxon>
        <taxon>Micrococcales</taxon>
        <taxon>Microbacteriaceae</taxon>
        <taxon>Microbacterium</taxon>
    </lineage>
</organism>
<dbReference type="RefSeq" id="WP_140036243.1">
    <property type="nucleotide sequence ID" value="NZ_CP041040.1"/>
</dbReference>
<dbReference type="PANTHER" id="PTHR35006:SF2">
    <property type="entry name" value="GLYOXALASE FAMILY PROTEIN (AFU_ORTHOLOGUE AFUA_5G14830)"/>
    <property type="match status" value="1"/>
</dbReference>